<organism evidence="5 6">
    <name type="scientific">Caerostris extrusa</name>
    <name type="common">Bark spider</name>
    <name type="synonym">Caerostris bankana</name>
    <dbReference type="NCBI Taxonomy" id="172846"/>
    <lineage>
        <taxon>Eukaryota</taxon>
        <taxon>Metazoa</taxon>
        <taxon>Ecdysozoa</taxon>
        <taxon>Arthropoda</taxon>
        <taxon>Chelicerata</taxon>
        <taxon>Arachnida</taxon>
        <taxon>Araneae</taxon>
        <taxon>Araneomorphae</taxon>
        <taxon>Entelegynae</taxon>
        <taxon>Araneoidea</taxon>
        <taxon>Araneidae</taxon>
        <taxon>Caerostris</taxon>
    </lineage>
</organism>
<keyword evidence="6" id="KW-1185">Reference proteome</keyword>
<reference evidence="5 6" key="1">
    <citation type="submission" date="2021-06" db="EMBL/GenBank/DDBJ databases">
        <title>Caerostris extrusa draft genome.</title>
        <authorList>
            <person name="Kono N."/>
            <person name="Arakawa K."/>
        </authorList>
    </citation>
    <scope>NUCLEOTIDE SEQUENCE [LARGE SCALE GENOMIC DNA]</scope>
</reference>
<evidence type="ECO:0000259" key="4">
    <source>
        <dbReference type="Pfam" id="PF12624"/>
    </source>
</evidence>
<dbReference type="PANTHER" id="PTHR16166">
    <property type="entry name" value="VACUOLAR PROTEIN SORTING-ASSOCIATED PROTEIN VPS13"/>
    <property type="match status" value="1"/>
</dbReference>
<protein>
    <submittedName>
        <fullName evidence="5">Vacuolar protein sorting-associated protein 13C</fullName>
    </submittedName>
</protein>
<dbReference type="Pfam" id="PF12624">
    <property type="entry name" value="VPS13_N"/>
    <property type="match status" value="1"/>
</dbReference>
<dbReference type="GO" id="GO:0006623">
    <property type="term" value="P:protein targeting to vacuole"/>
    <property type="evidence" value="ECO:0007669"/>
    <property type="project" value="TreeGrafter"/>
</dbReference>
<dbReference type="GO" id="GO:0045053">
    <property type="term" value="P:protein retention in Golgi apparatus"/>
    <property type="evidence" value="ECO:0007669"/>
    <property type="project" value="TreeGrafter"/>
</dbReference>
<gene>
    <name evidence="5" type="primary">Vps13c</name>
    <name evidence="5" type="ORF">CEXT_489721</name>
</gene>
<feature type="domain" description="Chorein N-terminal" evidence="4">
    <location>
        <begin position="2"/>
        <end position="149"/>
    </location>
</feature>
<dbReference type="InterPro" id="IPR026854">
    <property type="entry name" value="VPS13_N"/>
</dbReference>
<evidence type="ECO:0000256" key="3">
    <source>
        <dbReference type="SAM" id="Coils"/>
    </source>
</evidence>
<dbReference type="PANTHER" id="PTHR16166:SF93">
    <property type="entry name" value="INTERMEMBRANE LIPID TRANSFER PROTEIN VPS13"/>
    <property type="match status" value="1"/>
</dbReference>
<evidence type="ECO:0000256" key="2">
    <source>
        <dbReference type="ARBA" id="ARBA00022448"/>
    </source>
</evidence>
<dbReference type="InterPro" id="IPR026847">
    <property type="entry name" value="VPS13"/>
</dbReference>
<evidence type="ECO:0000256" key="1">
    <source>
        <dbReference type="ARBA" id="ARBA00006545"/>
    </source>
</evidence>
<name>A0AAV4M8H4_CAEEX</name>
<keyword evidence="2" id="KW-0813">Transport</keyword>
<evidence type="ECO:0000313" key="5">
    <source>
        <dbReference type="EMBL" id="GIX68716.1"/>
    </source>
</evidence>
<proteinExistence type="inferred from homology"/>
<evidence type="ECO:0000313" key="6">
    <source>
        <dbReference type="Proteomes" id="UP001054945"/>
    </source>
</evidence>
<accession>A0AAV4M8H4</accession>
<dbReference type="AlphaFoldDB" id="A0AAV4M8H4"/>
<sequence>MVFESLVASLLNKFLGDYVQNFDSSQLKLGIWGGDVTLKHLDVKESALDDLDLPIKVVSGHLGKLILKIPYKNIYTAPTIATIEGLFVVVVPNTGIKYDAEKESKAAEAAKKTELQKLEEAKSKLSEKGDSKDDKKDTFTEKLVTQIIKTCNYGKIIATSNFIPDGVKYMLGPINSKAQLRLNSKPEGDGSGFKIPKVWLNVVMEEIAVGLSRLQYQDLIKLLESLDRMTIASLYRKYRPDVPKTGHAKEWWKFALNAILEEDVLKKTKELVMGPYEASFRFL</sequence>
<dbReference type="EMBL" id="BPLR01019516">
    <property type="protein sequence ID" value="GIX68716.1"/>
    <property type="molecule type" value="Genomic_DNA"/>
</dbReference>
<feature type="coiled-coil region" evidence="3">
    <location>
        <begin position="104"/>
        <end position="135"/>
    </location>
</feature>
<comment type="caution">
    <text evidence="5">The sequence shown here is derived from an EMBL/GenBank/DDBJ whole genome shotgun (WGS) entry which is preliminary data.</text>
</comment>
<comment type="similarity">
    <text evidence="1">Belongs to the VPS13 family.</text>
</comment>
<dbReference type="Proteomes" id="UP001054945">
    <property type="component" value="Unassembled WGS sequence"/>
</dbReference>
<keyword evidence="3" id="KW-0175">Coiled coil</keyword>